<reference evidence="1" key="1">
    <citation type="submission" date="2022-06" db="EMBL/GenBank/DDBJ databases">
        <title>Amycolatopsis iheyaensis sp. nov., a new species of the genus Amycolatopsis isolated from soil in Iheya island, Japan.</title>
        <authorList>
            <person name="Ngamcharungchit C."/>
            <person name="Kanto H."/>
            <person name="Take A."/>
            <person name="Intra B."/>
            <person name="Matsumoto A."/>
            <person name="Panbangred W."/>
            <person name="Inahashi Y."/>
        </authorList>
    </citation>
    <scope>NUCLEOTIDE SEQUENCE</scope>
    <source>
        <strain evidence="1">OK19-0408</strain>
    </source>
</reference>
<keyword evidence="2" id="KW-1185">Reference proteome</keyword>
<protein>
    <submittedName>
        <fullName evidence="1">PAAR domain-containing protein</fullName>
    </submittedName>
</protein>
<evidence type="ECO:0000313" key="2">
    <source>
        <dbReference type="Proteomes" id="UP001144096"/>
    </source>
</evidence>
<dbReference type="CDD" id="cd14740">
    <property type="entry name" value="PAAR_4"/>
    <property type="match status" value="1"/>
</dbReference>
<dbReference type="InterPro" id="IPR008727">
    <property type="entry name" value="PAAR_motif"/>
</dbReference>
<sequence length="130" mass="12701">MGRAVAKLGDLVLGTDTHIVLVPSSGGPVPTPMQLPFAGKLLLGCCPTVLIGGRPAAVAGSVAVNAPPHVPTGGTFQRPPDNRGTVLAGSPTVLAGGKPLARDGDRVLDCNDPAPAPTGTVVATGTVLAG</sequence>
<accession>A0A9X2NK10</accession>
<comment type="caution">
    <text evidence="1">The sequence shown here is derived from an EMBL/GenBank/DDBJ whole genome shotgun (WGS) entry which is preliminary data.</text>
</comment>
<dbReference type="AlphaFoldDB" id="A0A9X2NK10"/>
<dbReference type="EMBL" id="JAMXQV010000021">
    <property type="protein sequence ID" value="MCR6487817.1"/>
    <property type="molecule type" value="Genomic_DNA"/>
</dbReference>
<organism evidence="1 2">
    <name type="scientific">Amycolatopsis iheyensis</name>
    <dbReference type="NCBI Taxonomy" id="2945988"/>
    <lineage>
        <taxon>Bacteria</taxon>
        <taxon>Bacillati</taxon>
        <taxon>Actinomycetota</taxon>
        <taxon>Actinomycetes</taxon>
        <taxon>Pseudonocardiales</taxon>
        <taxon>Pseudonocardiaceae</taxon>
        <taxon>Amycolatopsis</taxon>
    </lineage>
</organism>
<evidence type="ECO:0000313" key="1">
    <source>
        <dbReference type="EMBL" id="MCR6487817.1"/>
    </source>
</evidence>
<proteinExistence type="predicted"/>
<gene>
    <name evidence="1" type="ORF">M8542_33825</name>
</gene>
<dbReference type="Pfam" id="PF05488">
    <property type="entry name" value="PAAR_motif"/>
    <property type="match status" value="1"/>
</dbReference>
<dbReference type="Proteomes" id="UP001144096">
    <property type="component" value="Unassembled WGS sequence"/>
</dbReference>
<name>A0A9X2NK10_9PSEU</name>
<dbReference type="Gene3D" id="2.60.200.60">
    <property type="match status" value="1"/>
</dbReference>
<dbReference type="RefSeq" id="WP_257924381.1">
    <property type="nucleotide sequence ID" value="NZ_JAMXQV010000021.1"/>
</dbReference>